<dbReference type="Pfam" id="PF16746">
    <property type="entry name" value="BAR_3"/>
    <property type="match status" value="1"/>
</dbReference>
<gene>
    <name evidence="10" type="ORF">BCR37DRAFT_379522</name>
</gene>
<dbReference type="PANTHER" id="PTHR23180">
    <property type="entry name" value="CENTAURIN/ARF"/>
    <property type="match status" value="1"/>
</dbReference>
<dbReference type="SUPFAM" id="SSF103657">
    <property type="entry name" value="BAR/IMD domain-like"/>
    <property type="match status" value="1"/>
</dbReference>
<organism evidence="10 11">
    <name type="scientific">Protomyces lactucae-debilis</name>
    <dbReference type="NCBI Taxonomy" id="2754530"/>
    <lineage>
        <taxon>Eukaryota</taxon>
        <taxon>Fungi</taxon>
        <taxon>Dikarya</taxon>
        <taxon>Ascomycota</taxon>
        <taxon>Taphrinomycotina</taxon>
        <taxon>Taphrinomycetes</taxon>
        <taxon>Taphrinales</taxon>
        <taxon>Protomycetaceae</taxon>
        <taxon>Protomyces</taxon>
    </lineage>
</organism>
<keyword evidence="11" id="KW-1185">Reference proteome</keyword>
<dbReference type="InterPro" id="IPR011993">
    <property type="entry name" value="PH-like_dom_sf"/>
</dbReference>
<dbReference type="OMA" id="ERTTHEM"/>
<reference evidence="10 11" key="1">
    <citation type="submission" date="2016-07" db="EMBL/GenBank/DDBJ databases">
        <title>Pervasive Adenine N6-methylation of Active Genes in Fungi.</title>
        <authorList>
            <consortium name="DOE Joint Genome Institute"/>
            <person name="Mondo S.J."/>
            <person name="Dannebaum R.O."/>
            <person name="Kuo R.C."/>
            <person name="Labutti K."/>
            <person name="Haridas S."/>
            <person name="Kuo A."/>
            <person name="Salamov A."/>
            <person name="Ahrendt S.R."/>
            <person name="Lipzen A."/>
            <person name="Sullivan W."/>
            <person name="Andreopoulos W.B."/>
            <person name="Clum A."/>
            <person name="Lindquist E."/>
            <person name="Daum C."/>
            <person name="Ramamoorthy G.K."/>
            <person name="Gryganskyi A."/>
            <person name="Culley D."/>
            <person name="Magnuson J.K."/>
            <person name="James T.Y."/>
            <person name="O'Malley M.A."/>
            <person name="Stajich J.E."/>
            <person name="Spatafora J.W."/>
            <person name="Visel A."/>
            <person name="Grigoriev I.V."/>
        </authorList>
    </citation>
    <scope>NUCLEOTIDE SEQUENCE [LARGE SCALE GENOMIC DNA]</scope>
    <source>
        <strain evidence="10 11">12-1054</strain>
    </source>
</reference>
<name>A0A1Y2FGX2_PROLT</name>
<dbReference type="SUPFAM" id="SSF50729">
    <property type="entry name" value="PH domain-like"/>
    <property type="match status" value="1"/>
</dbReference>
<dbReference type="Proteomes" id="UP000193685">
    <property type="component" value="Unassembled WGS sequence"/>
</dbReference>
<dbReference type="SMART" id="SM00233">
    <property type="entry name" value="PH"/>
    <property type="match status" value="1"/>
</dbReference>
<comment type="caution">
    <text evidence="10">The sequence shown here is derived from an EMBL/GenBank/DDBJ whole genome shotgun (WGS) entry which is preliminary data.</text>
</comment>
<keyword evidence="1 5" id="KW-0479">Metal-binding</keyword>
<dbReference type="SMART" id="SM00105">
    <property type="entry name" value="ArfGap"/>
    <property type="match status" value="1"/>
</dbReference>
<comment type="function">
    <text evidence="5">GTPase-activating protein for the ADP ribosylation factor family.</text>
</comment>
<sequence length="887" mass="99574">MRYTVMRDQAPVEFVQDPEAAGLPVSLLKLTQADNLEIKFTFTLKQGALSGFTFATGSCVAEIERLFTAGYHADSNIQKHKNVRLLGHYNAGNGDFPVEIEYIHQWTPDSVATHGWKCVCSFAEFNAKENRFSTLAFVPFWVQHRDIDEVGALPKRPSRLAMPSYSSSAEDSHRPESPDIMTPGLESAPAFEPLMSLTTQADEDETPDDGPVFRATLAGLEGKTAAFRLRVKKLIKRASEAREYYRAWSEAQQRLQQSMFAIADTNPSAMKPILDSYLGTAFQKLCTFRDYEDRLLQLYIIDPLRKLYEQDIKAAEGKKREFEEESRDYYAFVSRYLSKKHDASKKLEKDGKYSTRRKNFELKRFDYYCYMQDLHGGRKEQEVLRQMTLFSEKQSDALLKVGSTIQELKPALDGLLLEVENARNDFRLARTEREEKRRLIEKNEEQDEPIEAEARRKEGILWALAKPGLHTDPKVVQKLNWHKFWVVLAGGQISEYRDWKEGVNHTGDPIDLRMATVRVARNVDRRFCFEIITPHIKRVYQTTGEEELESWIKHITAAIEGLLDGSASQKSFDIERVQHNREVKQTGGNAGAIFGSSGSRRSTLSTELLRNNKEDARRLLSVLRDADPMNGMCADCGSTSKVEWCSINLAVILCIECSGVHRSLGSHISKVRSLTMDSSFNADLVDLMCQIGNRVSNAIYEATLCRINAALKPTDKSTPETRTRFITAKYVDRSFVEYPSISPNDVLLGSLASGNVSAAYGALASRADPNVVDEHGQSALLLSLMSLSPPSSPTTTASGFTLRDESTFPLAELLIQHGAELPADTSKLSQQAKNYISGKFRQEAATVAPLQRSISNANASIVNGAHKLQKRISSSGQRMMLKQQPAK</sequence>
<evidence type="ECO:0000259" key="8">
    <source>
        <dbReference type="PROSITE" id="PS50003"/>
    </source>
</evidence>
<dbReference type="Pfam" id="PF01412">
    <property type="entry name" value="ArfGap"/>
    <property type="match status" value="1"/>
</dbReference>
<evidence type="ECO:0000256" key="4">
    <source>
        <dbReference type="PROSITE-ProRule" id="PRU00288"/>
    </source>
</evidence>
<dbReference type="RefSeq" id="XP_040725397.1">
    <property type="nucleotide sequence ID" value="XM_040869278.1"/>
</dbReference>
<keyword evidence="5" id="KW-0343">GTPase activation</keyword>
<dbReference type="EMBL" id="MCFI01000009">
    <property type="protein sequence ID" value="ORY82526.1"/>
    <property type="molecule type" value="Genomic_DNA"/>
</dbReference>
<dbReference type="GO" id="GO:0005096">
    <property type="term" value="F:GTPase activator activity"/>
    <property type="evidence" value="ECO:0007669"/>
    <property type="project" value="UniProtKB-KW"/>
</dbReference>
<dbReference type="InterPro" id="IPR037278">
    <property type="entry name" value="ARFGAP/RecO"/>
</dbReference>
<proteinExistence type="predicted"/>
<feature type="coiled-coil region" evidence="6">
    <location>
        <begin position="412"/>
        <end position="446"/>
    </location>
</feature>
<keyword evidence="2 4" id="KW-0863">Zinc-finger</keyword>
<comment type="subcellular location">
    <subcellularLocation>
        <location evidence="5">Cytoplasm</location>
    </subcellularLocation>
</comment>
<feature type="region of interest" description="Disordered" evidence="7">
    <location>
        <begin position="160"/>
        <end position="185"/>
    </location>
</feature>
<dbReference type="Gene3D" id="2.30.29.30">
    <property type="entry name" value="Pleckstrin-homology domain (PH domain)/Phosphotyrosine-binding domain (PTB)"/>
    <property type="match status" value="1"/>
</dbReference>
<dbReference type="InterPro" id="IPR001164">
    <property type="entry name" value="ArfGAP_dom"/>
</dbReference>
<evidence type="ECO:0000256" key="1">
    <source>
        <dbReference type="ARBA" id="ARBA00022723"/>
    </source>
</evidence>
<dbReference type="CDD" id="cd08204">
    <property type="entry name" value="ArfGap"/>
    <property type="match status" value="1"/>
</dbReference>
<dbReference type="Pfam" id="PF00169">
    <property type="entry name" value="PH"/>
    <property type="match status" value="1"/>
</dbReference>
<evidence type="ECO:0000313" key="10">
    <source>
        <dbReference type="EMBL" id="ORY82526.1"/>
    </source>
</evidence>
<evidence type="ECO:0000256" key="2">
    <source>
        <dbReference type="ARBA" id="ARBA00022771"/>
    </source>
</evidence>
<dbReference type="GO" id="GO:0008270">
    <property type="term" value="F:zinc ion binding"/>
    <property type="evidence" value="ECO:0007669"/>
    <property type="project" value="UniProtKB-KW"/>
</dbReference>
<accession>A0A1Y2FGX2</accession>
<dbReference type="Gene3D" id="1.10.220.150">
    <property type="entry name" value="Arf GTPase activating protein"/>
    <property type="match status" value="1"/>
</dbReference>
<keyword evidence="3 5" id="KW-0862">Zinc</keyword>
<evidence type="ECO:0000256" key="6">
    <source>
        <dbReference type="SAM" id="Coils"/>
    </source>
</evidence>
<dbReference type="Gene3D" id="1.20.1270.60">
    <property type="entry name" value="Arfaptin homology (AH) domain/BAR domain"/>
    <property type="match status" value="1"/>
</dbReference>
<keyword evidence="5" id="KW-0677">Repeat</keyword>
<keyword evidence="5" id="KW-0040">ANK repeat</keyword>
<dbReference type="FunFam" id="2.30.29.30:FF:000252">
    <property type="entry name" value="ARF GTPase activator (Csx2)"/>
    <property type="match status" value="1"/>
</dbReference>
<dbReference type="FunFam" id="1.10.220.150:FF:000017">
    <property type="entry name" value="ARF GTPase activator (Csx2), putative"/>
    <property type="match status" value="1"/>
</dbReference>
<keyword evidence="6" id="KW-0175">Coiled coil</keyword>
<evidence type="ECO:0000259" key="9">
    <source>
        <dbReference type="PROSITE" id="PS50115"/>
    </source>
</evidence>
<dbReference type="GO" id="GO:0005737">
    <property type="term" value="C:cytoplasm"/>
    <property type="evidence" value="ECO:0007669"/>
    <property type="project" value="UniProtKB-SubCell"/>
</dbReference>
<feature type="domain" description="PH" evidence="8">
    <location>
        <begin position="454"/>
        <end position="560"/>
    </location>
</feature>
<dbReference type="STRING" id="56484.A0A1Y2FGX2"/>
<evidence type="ECO:0000313" key="11">
    <source>
        <dbReference type="Proteomes" id="UP000193685"/>
    </source>
</evidence>
<dbReference type="InterPro" id="IPR001849">
    <property type="entry name" value="PH_domain"/>
</dbReference>
<dbReference type="InterPro" id="IPR045258">
    <property type="entry name" value="ACAP1/2/3-like"/>
</dbReference>
<evidence type="ECO:0000256" key="5">
    <source>
        <dbReference type="RuleBase" id="RU369028"/>
    </source>
</evidence>
<dbReference type="AlphaFoldDB" id="A0A1Y2FGX2"/>
<dbReference type="SUPFAM" id="SSF57863">
    <property type="entry name" value="ArfGap/RecO-like zinc finger"/>
    <property type="match status" value="1"/>
</dbReference>
<evidence type="ECO:0000256" key="7">
    <source>
        <dbReference type="SAM" id="MobiDB-lite"/>
    </source>
</evidence>
<dbReference type="OrthoDB" id="10266696at2759"/>
<protein>
    <recommendedName>
        <fullName evidence="5">ADP-ribosylation factor GTPase-activating protein</fullName>
    </recommendedName>
</protein>
<dbReference type="InterPro" id="IPR038508">
    <property type="entry name" value="ArfGAP_dom_sf"/>
</dbReference>
<dbReference type="PANTHER" id="PTHR23180:SF160">
    <property type="entry name" value="ADP-RIBOSYLATION FACTOR GTPASE-ACTIVATING PROTEIN EFFECTOR PROTEIN 1"/>
    <property type="match status" value="1"/>
</dbReference>
<feature type="domain" description="Arf-GAP" evidence="9">
    <location>
        <begin position="617"/>
        <end position="743"/>
    </location>
</feature>
<dbReference type="PROSITE" id="PS50115">
    <property type="entry name" value="ARFGAP"/>
    <property type="match status" value="1"/>
</dbReference>
<dbReference type="GeneID" id="63785877"/>
<keyword evidence="5" id="KW-0963">Cytoplasm</keyword>
<dbReference type="PROSITE" id="PS50003">
    <property type="entry name" value="PH_DOMAIN"/>
    <property type="match status" value="1"/>
</dbReference>
<evidence type="ECO:0000256" key="3">
    <source>
        <dbReference type="ARBA" id="ARBA00022833"/>
    </source>
</evidence>
<dbReference type="InterPro" id="IPR004148">
    <property type="entry name" value="BAR_dom"/>
</dbReference>
<dbReference type="InterPro" id="IPR027267">
    <property type="entry name" value="AH/BAR_dom_sf"/>
</dbReference>